<gene>
    <name evidence="2" type="ORF">EEDITHA_LOCUS11684</name>
</gene>
<organism evidence="2 3">
    <name type="scientific">Euphydryas editha</name>
    <name type="common">Edith's checkerspot</name>
    <dbReference type="NCBI Taxonomy" id="104508"/>
    <lineage>
        <taxon>Eukaryota</taxon>
        <taxon>Metazoa</taxon>
        <taxon>Ecdysozoa</taxon>
        <taxon>Arthropoda</taxon>
        <taxon>Hexapoda</taxon>
        <taxon>Insecta</taxon>
        <taxon>Pterygota</taxon>
        <taxon>Neoptera</taxon>
        <taxon>Endopterygota</taxon>
        <taxon>Lepidoptera</taxon>
        <taxon>Glossata</taxon>
        <taxon>Ditrysia</taxon>
        <taxon>Papilionoidea</taxon>
        <taxon>Nymphalidae</taxon>
        <taxon>Nymphalinae</taxon>
        <taxon>Euphydryas</taxon>
    </lineage>
</organism>
<sequence length="646" mass="75001">MAKTKAERLAQQRLCKRRKYLEIKNDPELYALKKEKQRAKYKKRKEEKKQKSITEKSPREQRKLRNKWKENSKKYRERLKQASAFPNKVSIVNVEADELSEEKSNSTEDPIELTPHKKQMNVRASAISKLRSRKDTKFRLLRQQVIEAIETFYNDDVVSTISAGKKEFITKNKRRMQKRYLTAPLKVLHKKLLSETNLKVSYSFFTKHRPFWVLHPKPTNRETCLCAQHTNIEILIKSLYNASIIGEKNSDELVSHLCCEARNTKCLLRECIACKDKVLNYKEFSNDSNLTYFKWKKIIKEVLTKKGIKKKQVFTVKDPITTQPLTAIRELETLINPFLSHVNNIEVQYTTMKNLKLNLTISEAVIHVDFSENYALKYADEVQSFHFGGSRQQVALHTSVIYSHDFSIGAIRPISVCTISSCIRHDAAAIWAHLIPLIKQALEINPFITILHFLSDSPISQYRNKFMFYIISQIRNEFKCISKISWNYTEAGHGKGAPDGVGAVLKRTADRMVSYGRDIGDFDSFCEVLKENVENIIIKIVKEDSIKKKETLIPKNLKPFRGTLSVHQVLWHTFSAKLTLRKQSCFLCDIDEHCVHGKHLGFYEIIEDSNIKHNYNDSENVMMLAATARRSVLTDINFNNDLIYNL</sequence>
<feature type="compositionally biased region" description="Basic and acidic residues" evidence="1">
    <location>
        <begin position="47"/>
        <end position="72"/>
    </location>
</feature>
<dbReference type="Proteomes" id="UP001153954">
    <property type="component" value="Unassembled WGS sequence"/>
</dbReference>
<protein>
    <submittedName>
        <fullName evidence="2">Uncharacterized protein</fullName>
    </submittedName>
</protein>
<evidence type="ECO:0000313" key="3">
    <source>
        <dbReference type="Proteomes" id="UP001153954"/>
    </source>
</evidence>
<name>A0AAU9U9R6_EUPED</name>
<feature type="compositionally biased region" description="Basic residues" evidence="1">
    <location>
        <begin position="35"/>
        <end position="46"/>
    </location>
</feature>
<feature type="region of interest" description="Disordered" evidence="1">
    <location>
        <begin position="26"/>
        <end position="72"/>
    </location>
</feature>
<comment type="caution">
    <text evidence="2">The sequence shown here is derived from an EMBL/GenBank/DDBJ whole genome shotgun (WGS) entry which is preliminary data.</text>
</comment>
<dbReference type="PANTHER" id="PTHR46601:SF2">
    <property type="entry name" value="UBIQUITIN-LIKE PROTEASE FAMILY PROFILE DOMAIN-CONTAINING PROTEIN"/>
    <property type="match status" value="1"/>
</dbReference>
<accession>A0AAU9U9R6</accession>
<keyword evidence="3" id="KW-1185">Reference proteome</keyword>
<dbReference type="EMBL" id="CAKOGL010000016">
    <property type="protein sequence ID" value="CAH2096331.1"/>
    <property type="molecule type" value="Genomic_DNA"/>
</dbReference>
<reference evidence="2" key="1">
    <citation type="submission" date="2022-03" db="EMBL/GenBank/DDBJ databases">
        <authorList>
            <person name="Tunstrom K."/>
        </authorList>
    </citation>
    <scope>NUCLEOTIDE SEQUENCE</scope>
</reference>
<evidence type="ECO:0000256" key="1">
    <source>
        <dbReference type="SAM" id="MobiDB-lite"/>
    </source>
</evidence>
<dbReference type="AlphaFoldDB" id="A0AAU9U9R6"/>
<evidence type="ECO:0000313" key="2">
    <source>
        <dbReference type="EMBL" id="CAH2096331.1"/>
    </source>
</evidence>
<proteinExistence type="predicted"/>
<dbReference type="PANTHER" id="PTHR46601">
    <property type="entry name" value="ULP_PROTEASE DOMAIN-CONTAINING PROTEIN"/>
    <property type="match status" value="1"/>
</dbReference>